<comment type="caution">
    <text evidence="1">The sequence shown here is derived from an EMBL/GenBank/DDBJ whole genome shotgun (WGS) entry which is preliminary data.</text>
</comment>
<name>A0A8T3CU09_9TELE</name>
<evidence type="ECO:0000313" key="2">
    <source>
        <dbReference type="Proteomes" id="UP000829720"/>
    </source>
</evidence>
<protein>
    <submittedName>
        <fullName evidence="1">Uncharacterized protein</fullName>
    </submittedName>
</protein>
<sequence>MKHNGSNSRPAAELVWLLDIDWCVNVYPDSDWGRAHASAETPALITSSPPEYRNICKHLPGGRPYLACSWSFDRRFRICGM</sequence>
<gene>
    <name evidence="1" type="ORF">AGOR_G00210690</name>
</gene>
<accession>A0A8T3CU09</accession>
<reference evidence="1" key="1">
    <citation type="submission" date="2021-01" db="EMBL/GenBank/DDBJ databases">
        <authorList>
            <person name="Zahm M."/>
            <person name="Roques C."/>
            <person name="Cabau C."/>
            <person name="Klopp C."/>
            <person name="Donnadieu C."/>
            <person name="Jouanno E."/>
            <person name="Lampietro C."/>
            <person name="Louis A."/>
            <person name="Herpin A."/>
            <person name="Echchiki A."/>
            <person name="Berthelot C."/>
            <person name="Parey E."/>
            <person name="Roest-Crollius H."/>
            <person name="Braasch I."/>
            <person name="Postlethwait J."/>
            <person name="Bobe J."/>
            <person name="Montfort J."/>
            <person name="Bouchez O."/>
            <person name="Begum T."/>
            <person name="Mejri S."/>
            <person name="Adams A."/>
            <person name="Chen W.-J."/>
            <person name="Guiguen Y."/>
        </authorList>
    </citation>
    <scope>NUCLEOTIDE SEQUENCE</scope>
    <source>
        <tissue evidence="1">Blood</tissue>
    </source>
</reference>
<proteinExistence type="predicted"/>
<dbReference type="EMBL" id="JAERUA010000020">
    <property type="protein sequence ID" value="KAI1886115.1"/>
    <property type="molecule type" value="Genomic_DNA"/>
</dbReference>
<evidence type="ECO:0000313" key="1">
    <source>
        <dbReference type="EMBL" id="KAI1886115.1"/>
    </source>
</evidence>
<keyword evidence="2" id="KW-1185">Reference proteome</keyword>
<dbReference type="Proteomes" id="UP000829720">
    <property type="component" value="Unassembled WGS sequence"/>
</dbReference>
<dbReference type="AlphaFoldDB" id="A0A8T3CU09"/>
<organism evidence="1 2">
    <name type="scientific">Albula goreensis</name>
    <dbReference type="NCBI Taxonomy" id="1534307"/>
    <lineage>
        <taxon>Eukaryota</taxon>
        <taxon>Metazoa</taxon>
        <taxon>Chordata</taxon>
        <taxon>Craniata</taxon>
        <taxon>Vertebrata</taxon>
        <taxon>Euteleostomi</taxon>
        <taxon>Actinopterygii</taxon>
        <taxon>Neopterygii</taxon>
        <taxon>Teleostei</taxon>
        <taxon>Albuliformes</taxon>
        <taxon>Albulidae</taxon>
        <taxon>Albula</taxon>
    </lineage>
</organism>